<dbReference type="Proteomes" id="UP000054018">
    <property type="component" value="Unassembled WGS sequence"/>
</dbReference>
<dbReference type="EMBL" id="KN833845">
    <property type="protein sequence ID" value="KIK16843.1"/>
    <property type="molecule type" value="Genomic_DNA"/>
</dbReference>
<gene>
    <name evidence="1" type="ORF">PISMIDRAFT_685939</name>
</gene>
<accession>A0A0C9ZA81</accession>
<sequence>MRDLLVMISRQRHACIRRYKSLVEFSQSAAPHKDATVNDIPSPYHRCIRARTVYDMPGDGGWPDIY</sequence>
<dbReference type="HOGENOM" id="CLU_2832123_0_0_1"/>
<keyword evidence="2" id="KW-1185">Reference proteome</keyword>
<protein>
    <submittedName>
        <fullName evidence="1">Uncharacterized protein</fullName>
    </submittedName>
</protein>
<reference evidence="2" key="2">
    <citation type="submission" date="2015-01" db="EMBL/GenBank/DDBJ databases">
        <title>Evolutionary Origins and Diversification of the Mycorrhizal Mutualists.</title>
        <authorList>
            <consortium name="DOE Joint Genome Institute"/>
            <consortium name="Mycorrhizal Genomics Consortium"/>
            <person name="Kohler A."/>
            <person name="Kuo A."/>
            <person name="Nagy L.G."/>
            <person name="Floudas D."/>
            <person name="Copeland A."/>
            <person name="Barry K.W."/>
            <person name="Cichocki N."/>
            <person name="Veneault-Fourrey C."/>
            <person name="LaButti K."/>
            <person name="Lindquist E.A."/>
            <person name="Lipzen A."/>
            <person name="Lundell T."/>
            <person name="Morin E."/>
            <person name="Murat C."/>
            <person name="Riley R."/>
            <person name="Ohm R."/>
            <person name="Sun H."/>
            <person name="Tunlid A."/>
            <person name="Henrissat B."/>
            <person name="Grigoriev I.V."/>
            <person name="Hibbett D.S."/>
            <person name="Martin F."/>
        </authorList>
    </citation>
    <scope>NUCLEOTIDE SEQUENCE [LARGE SCALE GENOMIC DNA]</scope>
    <source>
        <strain evidence="2">441</strain>
    </source>
</reference>
<name>A0A0C9ZA81_9AGAM</name>
<proteinExistence type="predicted"/>
<dbReference type="AlphaFoldDB" id="A0A0C9ZA81"/>
<reference evidence="1 2" key="1">
    <citation type="submission" date="2014-04" db="EMBL/GenBank/DDBJ databases">
        <authorList>
            <consortium name="DOE Joint Genome Institute"/>
            <person name="Kuo A."/>
            <person name="Kohler A."/>
            <person name="Costa M.D."/>
            <person name="Nagy L.G."/>
            <person name="Floudas D."/>
            <person name="Copeland A."/>
            <person name="Barry K.W."/>
            <person name="Cichocki N."/>
            <person name="Veneault-Fourrey C."/>
            <person name="LaButti K."/>
            <person name="Lindquist E.A."/>
            <person name="Lipzen A."/>
            <person name="Lundell T."/>
            <person name="Morin E."/>
            <person name="Murat C."/>
            <person name="Sun H."/>
            <person name="Tunlid A."/>
            <person name="Henrissat B."/>
            <person name="Grigoriev I.V."/>
            <person name="Hibbett D.S."/>
            <person name="Martin F."/>
            <person name="Nordberg H.P."/>
            <person name="Cantor M.N."/>
            <person name="Hua S.X."/>
        </authorList>
    </citation>
    <scope>NUCLEOTIDE SEQUENCE [LARGE SCALE GENOMIC DNA]</scope>
    <source>
        <strain evidence="1 2">441</strain>
    </source>
</reference>
<evidence type="ECO:0000313" key="2">
    <source>
        <dbReference type="Proteomes" id="UP000054018"/>
    </source>
</evidence>
<organism evidence="1 2">
    <name type="scientific">Pisolithus microcarpus 441</name>
    <dbReference type="NCBI Taxonomy" id="765257"/>
    <lineage>
        <taxon>Eukaryota</taxon>
        <taxon>Fungi</taxon>
        <taxon>Dikarya</taxon>
        <taxon>Basidiomycota</taxon>
        <taxon>Agaricomycotina</taxon>
        <taxon>Agaricomycetes</taxon>
        <taxon>Agaricomycetidae</taxon>
        <taxon>Boletales</taxon>
        <taxon>Sclerodermatineae</taxon>
        <taxon>Pisolithaceae</taxon>
        <taxon>Pisolithus</taxon>
    </lineage>
</organism>
<evidence type="ECO:0000313" key="1">
    <source>
        <dbReference type="EMBL" id="KIK16843.1"/>
    </source>
</evidence>